<evidence type="ECO:0000313" key="2">
    <source>
        <dbReference type="EMBL" id="AKD02433.1"/>
    </source>
</evidence>
<protein>
    <submittedName>
        <fullName evidence="2">Uncharacterized protein</fullName>
    </submittedName>
</protein>
<keyword evidence="1" id="KW-0472">Membrane</keyword>
<organism evidence="2 3">
    <name type="scientific">Pontibacter korlensis</name>
    <dbReference type="NCBI Taxonomy" id="400092"/>
    <lineage>
        <taxon>Bacteria</taxon>
        <taxon>Pseudomonadati</taxon>
        <taxon>Bacteroidota</taxon>
        <taxon>Cytophagia</taxon>
        <taxon>Cytophagales</taxon>
        <taxon>Hymenobacteraceae</taxon>
        <taxon>Pontibacter</taxon>
    </lineage>
</organism>
<feature type="transmembrane region" description="Helical" evidence="1">
    <location>
        <begin position="86"/>
        <end position="104"/>
    </location>
</feature>
<proteinExistence type="predicted"/>
<keyword evidence="1" id="KW-1133">Transmembrane helix</keyword>
<accession>A0A0E3ZDQ3</accession>
<gene>
    <name evidence="2" type="ORF">PKOR_03965</name>
</gene>
<dbReference type="RefSeq" id="WP_046309253.1">
    <property type="nucleotide sequence ID" value="NZ_CBCSCY010000012.1"/>
</dbReference>
<dbReference type="HOGENOM" id="CLU_156638_0_0_10"/>
<dbReference type="AlphaFoldDB" id="A0A0E3ZDQ3"/>
<name>A0A0E3ZDQ3_9BACT</name>
<feature type="transmembrane region" description="Helical" evidence="1">
    <location>
        <begin position="49"/>
        <end position="74"/>
    </location>
</feature>
<keyword evidence="3" id="KW-1185">Reference proteome</keyword>
<feature type="transmembrane region" description="Helical" evidence="1">
    <location>
        <begin position="110"/>
        <end position="129"/>
    </location>
</feature>
<sequence length="137" mass="15015">MNKAVTKSIATSGIIVILSCIVLFHVLVMLGIIPFGIVWGGRLKSSSQMLMFEITSIIINLTMLTVVGVHAGVLNVRVNRKVVKSALWVMFALFLLNTVGNLFSNNETEKLIFTPLTILLSLFCLRLAVSRDAESAH</sequence>
<dbReference type="OrthoDB" id="2868029at2"/>
<feature type="transmembrane region" description="Helical" evidence="1">
    <location>
        <begin position="12"/>
        <end position="37"/>
    </location>
</feature>
<dbReference type="EMBL" id="CP009621">
    <property type="protein sequence ID" value="AKD02433.1"/>
    <property type="molecule type" value="Genomic_DNA"/>
</dbReference>
<evidence type="ECO:0000313" key="3">
    <source>
        <dbReference type="Proteomes" id="UP000033109"/>
    </source>
</evidence>
<keyword evidence="1" id="KW-0812">Transmembrane</keyword>
<dbReference type="STRING" id="400092.PKOR_03965"/>
<dbReference type="Proteomes" id="UP000033109">
    <property type="component" value="Chromosome"/>
</dbReference>
<evidence type="ECO:0000256" key="1">
    <source>
        <dbReference type="SAM" id="Phobius"/>
    </source>
</evidence>
<dbReference type="PATRIC" id="fig|400092.3.peg.891"/>
<dbReference type="PROSITE" id="PS51257">
    <property type="entry name" value="PROKAR_LIPOPROTEIN"/>
    <property type="match status" value="1"/>
</dbReference>
<dbReference type="KEGG" id="pko:PKOR_03965"/>
<reference evidence="2 3" key="1">
    <citation type="journal article" date="2015" name="Sci. Rep.">
        <title>Unraveling adaptation of Pontibacter korlensis to radiation and infertility in desert through complete genome and comparative transcriptomic analysis.</title>
        <authorList>
            <person name="Dai J."/>
            <person name="Dai W."/>
            <person name="Qiu C."/>
            <person name="Yang Z."/>
            <person name="Zhang Y."/>
            <person name="Zhou M."/>
            <person name="Zhang L."/>
            <person name="Fang C."/>
            <person name="Gao Q."/>
            <person name="Yang Q."/>
            <person name="Li X."/>
            <person name="Wang Z."/>
            <person name="Wang Z."/>
            <person name="Jia Z."/>
            <person name="Chen X."/>
        </authorList>
    </citation>
    <scope>NUCLEOTIDE SEQUENCE [LARGE SCALE GENOMIC DNA]</scope>
    <source>
        <strain evidence="2 3">X14-1T</strain>
    </source>
</reference>